<dbReference type="STRING" id="999541.bgla_1g30640"/>
<name>F2LFP0_BURGS</name>
<dbReference type="KEGG" id="bgd:bgla_1g30640"/>
<sequence>MEITTMPRTKLKAPFHFDTARRDTLGLRSVARYDRNAKRTPGQFLVGEYLVRCRPIPDSLNTLYSILDGNEIAGTQMSIPSEGDCAQAVKRLRDKKRAATKAASMAIKKAQQCSYGHGRLAMGNA</sequence>
<keyword evidence="2" id="KW-1185">Reference proteome</keyword>
<evidence type="ECO:0000313" key="1">
    <source>
        <dbReference type="EMBL" id="AEA61674.1"/>
    </source>
</evidence>
<protein>
    <recommendedName>
        <fullName evidence="3">Beta-hexosaminidase</fullName>
    </recommendedName>
</protein>
<gene>
    <name evidence="1" type="ordered locus">bgla_1g30640</name>
</gene>
<dbReference type="Proteomes" id="UP000008316">
    <property type="component" value="Chromosome 1"/>
</dbReference>
<dbReference type="EMBL" id="CP002599">
    <property type="protein sequence ID" value="AEA61674.1"/>
    <property type="molecule type" value="Genomic_DNA"/>
</dbReference>
<evidence type="ECO:0000313" key="2">
    <source>
        <dbReference type="Proteomes" id="UP000008316"/>
    </source>
</evidence>
<proteinExistence type="predicted"/>
<dbReference type="AlphaFoldDB" id="F2LFP0"/>
<dbReference type="HOGENOM" id="CLU_2068734_0_0_4"/>
<accession>F2LFP0</accession>
<evidence type="ECO:0008006" key="3">
    <source>
        <dbReference type="Google" id="ProtNLM"/>
    </source>
</evidence>
<reference evidence="1 2" key="1">
    <citation type="journal article" date="2011" name="J. Bacteriol.">
        <title>Complete genome sequence of Burkholderia gladioli BSR3.</title>
        <authorList>
            <person name="Seo Y.S."/>
            <person name="Lim J."/>
            <person name="Choi B.S."/>
            <person name="Kim H."/>
            <person name="Goo E."/>
            <person name="Lee B."/>
            <person name="Lim J.S."/>
            <person name="Choi I.Y."/>
            <person name="Moon J.S."/>
            <person name="Kim J."/>
            <person name="Hwang I."/>
        </authorList>
    </citation>
    <scope>NUCLEOTIDE SEQUENCE [LARGE SCALE GENOMIC DNA]</scope>
    <source>
        <strain evidence="1 2">BSR3</strain>
    </source>
</reference>
<organism evidence="1 2">
    <name type="scientific">Burkholderia gladioli (strain BSR3)</name>
    <dbReference type="NCBI Taxonomy" id="999541"/>
    <lineage>
        <taxon>Bacteria</taxon>
        <taxon>Pseudomonadati</taxon>
        <taxon>Pseudomonadota</taxon>
        <taxon>Betaproteobacteria</taxon>
        <taxon>Burkholderiales</taxon>
        <taxon>Burkholderiaceae</taxon>
        <taxon>Burkholderia</taxon>
    </lineage>
</organism>
<dbReference type="eggNOG" id="ENOG50316SQ">
    <property type="taxonomic scope" value="Bacteria"/>
</dbReference>